<keyword evidence="4 9" id="KW-0997">Cell inner membrane</keyword>
<dbReference type="PANTHER" id="PTHR35011">
    <property type="entry name" value="2,3-DIKETO-L-GULONATE TRAP TRANSPORTER SMALL PERMEASE PROTEIN YIAM"/>
    <property type="match status" value="1"/>
</dbReference>
<name>A0A0S3PTX3_9BRAD</name>
<feature type="transmembrane region" description="Helical" evidence="9">
    <location>
        <begin position="93"/>
        <end position="110"/>
    </location>
</feature>
<proteinExistence type="inferred from homology"/>
<sequence>MEDNTPVLKWVLDQLEELVACIALAVVVLSVSWGVITRYITAQPAAWASELATLAFAWLVFFGASACIKYRLHPSIDMLVRRLPVSLQTTVRLFNHALLLAFFVFMTWFGTRFAIDALDNPSPVLRWPLAWLYGPVAFCFALMIVRYCQMLSGKVWHVDAERETQVI</sequence>
<dbReference type="Proteomes" id="UP000236884">
    <property type="component" value="Chromosome"/>
</dbReference>
<gene>
    <name evidence="11" type="primary">yiaM_2</name>
    <name evidence="11" type="ORF">GJW-30_1_01932</name>
</gene>
<dbReference type="RefSeq" id="WP_096354683.1">
    <property type="nucleotide sequence ID" value="NZ_AP014946.1"/>
</dbReference>
<dbReference type="KEGG" id="vgo:GJW-30_1_01932"/>
<evidence type="ECO:0000256" key="1">
    <source>
        <dbReference type="ARBA" id="ARBA00004429"/>
    </source>
</evidence>
<evidence type="ECO:0000313" key="12">
    <source>
        <dbReference type="Proteomes" id="UP000236884"/>
    </source>
</evidence>
<organism evidence="11 12">
    <name type="scientific">Variibacter gotjawalensis</name>
    <dbReference type="NCBI Taxonomy" id="1333996"/>
    <lineage>
        <taxon>Bacteria</taxon>
        <taxon>Pseudomonadati</taxon>
        <taxon>Pseudomonadota</taxon>
        <taxon>Alphaproteobacteria</taxon>
        <taxon>Hyphomicrobiales</taxon>
        <taxon>Nitrobacteraceae</taxon>
        <taxon>Variibacter</taxon>
    </lineage>
</organism>
<evidence type="ECO:0000259" key="10">
    <source>
        <dbReference type="Pfam" id="PF04290"/>
    </source>
</evidence>
<dbReference type="OrthoDB" id="4250245at2"/>
<protein>
    <recommendedName>
        <fullName evidence="9">TRAP transporter small permease protein</fullName>
    </recommendedName>
</protein>
<dbReference type="GO" id="GO:0005886">
    <property type="term" value="C:plasma membrane"/>
    <property type="evidence" value="ECO:0007669"/>
    <property type="project" value="UniProtKB-SubCell"/>
</dbReference>
<accession>A0A0S3PTX3</accession>
<dbReference type="PANTHER" id="PTHR35011:SF11">
    <property type="entry name" value="TRAP TRANSPORTER SMALL PERMEASE PROTEIN"/>
    <property type="match status" value="1"/>
</dbReference>
<comment type="subunit">
    <text evidence="9">The complex comprises the extracytoplasmic solute receptor protein and the two transmembrane proteins.</text>
</comment>
<evidence type="ECO:0000256" key="9">
    <source>
        <dbReference type="RuleBase" id="RU369079"/>
    </source>
</evidence>
<evidence type="ECO:0000256" key="8">
    <source>
        <dbReference type="ARBA" id="ARBA00038436"/>
    </source>
</evidence>
<keyword evidence="12" id="KW-1185">Reference proteome</keyword>
<dbReference type="InterPro" id="IPR055348">
    <property type="entry name" value="DctQ"/>
</dbReference>
<evidence type="ECO:0000256" key="5">
    <source>
        <dbReference type="ARBA" id="ARBA00022692"/>
    </source>
</evidence>
<feature type="domain" description="Tripartite ATP-independent periplasmic transporters DctQ component" evidence="10">
    <location>
        <begin position="28"/>
        <end position="151"/>
    </location>
</feature>
<feature type="transmembrane region" description="Helical" evidence="9">
    <location>
        <begin position="130"/>
        <end position="148"/>
    </location>
</feature>
<keyword evidence="2 9" id="KW-0813">Transport</keyword>
<comment type="similarity">
    <text evidence="8 9">Belongs to the TRAP transporter small permease family.</text>
</comment>
<dbReference type="GO" id="GO:0015740">
    <property type="term" value="P:C4-dicarboxylate transport"/>
    <property type="evidence" value="ECO:0007669"/>
    <property type="project" value="TreeGrafter"/>
</dbReference>
<dbReference type="Pfam" id="PF04290">
    <property type="entry name" value="DctQ"/>
    <property type="match status" value="1"/>
</dbReference>
<dbReference type="GO" id="GO:0022857">
    <property type="term" value="F:transmembrane transporter activity"/>
    <property type="evidence" value="ECO:0007669"/>
    <property type="project" value="UniProtKB-UniRule"/>
</dbReference>
<keyword evidence="6 9" id="KW-1133">Transmembrane helix</keyword>
<keyword evidence="3" id="KW-1003">Cell membrane</keyword>
<comment type="subcellular location">
    <subcellularLocation>
        <location evidence="1 9">Cell inner membrane</location>
        <topology evidence="1 9">Multi-pass membrane protein</topology>
    </subcellularLocation>
</comment>
<dbReference type="EMBL" id="AP014946">
    <property type="protein sequence ID" value="BAT59399.1"/>
    <property type="molecule type" value="Genomic_DNA"/>
</dbReference>
<evidence type="ECO:0000256" key="2">
    <source>
        <dbReference type="ARBA" id="ARBA00022448"/>
    </source>
</evidence>
<evidence type="ECO:0000256" key="3">
    <source>
        <dbReference type="ARBA" id="ARBA00022475"/>
    </source>
</evidence>
<keyword evidence="5 9" id="KW-0812">Transmembrane</keyword>
<feature type="transmembrane region" description="Helical" evidence="9">
    <location>
        <begin position="52"/>
        <end position="72"/>
    </location>
</feature>
<dbReference type="InterPro" id="IPR007387">
    <property type="entry name" value="TRAP_DctQ"/>
</dbReference>
<comment type="function">
    <text evidence="9">Part of the tripartite ATP-independent periplasmic (TRAP) transport system.</text>
</comment>
<evidence type="ECO:0000256" key="4">
    <source>
        <dbReference type="ARBA" id="ARBA00022519"/>
    </source>
</evidence>
<evidence type="ECO:0000313" key="11">
    <source>
        <dbReference type="EMBL" id="BAT59399.1"/>
    </source>
</evidence>
<evidence type="ECO:0000256" key="6">
    <source>
        <dbReference type="ARBA" id="ARBA00022989"/>
    </source>
</evidence>
<keyword evidence="7 9" id="KW-0472">Membrane</keyword>
<feature type="transmembrane region" description="Helical" evidence="9">
    <location>
        <begin position="18"/>
        <end position="40"/>
    </location>
</feature>
<evidence type="ECO:0000256" key="7">
    <source>
        <dbReference type="ARBA" id="ARBA00023136"/>
    </source>
</evidence>
<dbReference type="AlphaFoldDB" id="A0A0S3PTX3"/>
<reference evidence="11 12" key="1">
    <citation type="submission" date="2015-08" db="EMBL/GenBank/DDBJ databases">
        <title>Investigation of the bacterial diversity of lava forest soil.</title>
        <authorList>
            <person name="Lee J.S."/>
        </authorList>
    </citation>
    <scope>NUCLEOTIDE SEQUENCE [LARGE SCALE GENOMIC DNA]</scope>
    <source>
        <strain evidence="11 12">GJW-30</strain>
    </source>
</reference>